<protein>
    <submittedName>
        <fullName evidence="2">ImmA/IrrE family metallo-endopeptidase</fullName>
    </submittedName>
</protein>
<accession>A0ABW1R5B7</accession>
<keyword evidence="3" id="KW-1185">Reference proteome</keyword>
<dbReference type="Pfam" id="PF06114">
    <property type="entry name" value="Peptidase_M78"/>
    <property type="match status" value="1"/>
</dbReference>
<evidence type="ECO:0000313" key="3">
    <source>
        <dbReference type="Proteomes" id="UP001596253"/>
    </source>
</evidence>
<proteinExistence type="predicted"/>
<dbReference type="RefSeq" id="WP_137639404.1">
    <property type="nucleotide sequence ID" value="NZ_BJDK01000005.1"/>
</dbReference>
<sequence>MISADKKAFSENLAELAADVFLRTNFGLELFIGADIETVLAEQTAVIYQNSDDPTYAGASIHYRQQTFVVLNTHQDLRARYYSAAHELWHLALGTKWFGTASAMIEAQTALNLFDAERAADHFAAAVMLPRTMVNTTWQKATQNQKSPEIDAMCAAIVRLANLSAMPYVAVTRRLQELGLLSSDAKLVKWHEKDWLAYLVQANFPPSPLNQPAPFESFNVLADFVEGLVQKKQLTLIEAANLLAHTDPKRANRYLKRRQQLMAQQSGGTVE</sequence>
<evidence type="ECO:0000313" key="2">
    <source>
        <dbReference type="EMBL" id="MFC6164554.1"/>
    </source>
</evidence>
<organism evidence="2 3">
    <name type="scientific">Lactiplantibacillus dongliensis</name>
    <dbReference type="NCBI Taxonomy" id="2559919"/>
    <lineage>
        <taxon>Bacteria</taxon>
        <taxon>Bacillati</taxon>
        <taxon>Bacillota</taxon>
        <taxon>Bacilli</taxon>
        <taxon>Lactobacillales</taxon>
        <taxon>Lactobacillaceae</taxon>
        <taxon>Lactiplantibacillus</taxon>
    </lineage>
</organism>
<reference evidence="3" key="1">
    <citation type="journal article" date="2019" name="Int. J. Syst. Evol. Microbiol.">
        <title>The Global Catalogue of Microorganisms (GCM) 10K type strain sequencing project: providing services to taxonomists for standard genome sequencing and annotation.</title>
        <authorList>
            <consortium name="The Broad Institute Genomics Platform"/>
            <consortium name="The Broad Institute Genome Sequencing Center for Infectious Disease"/>
            <person name="Wu L."/>
            <person name="Ma J."/>
        </authorList>
    </citation>
    <scope>NUCLEOTIDE SEQUENCE [LARGE SCALE GENOMIC DNA]</scope>
    <source>
        <strain evidence="3">CCM 8932</strain>
    </source>
</reference>
<dbReference type="Gene3D" id="1.10.10.2910">
    <property type="match status" value="1"/>
</dbReference>
<dbReference type="EMBL" id="JBHSSD010000035">
    <property type="protein sequence ID" value="MFC6164554.1"/>
    <property type="molecule type" value="Genomic_DNA"/>
</dbReference>
<dbReference type="Proteomes" id="UP001596253">
    <property type="component" value="Unassembled WGS sequence"/>
</dbReference>
<feature type="domain" description="IrrE N-terminal-like" evidence="1">
    <location>
        <begin position="53"/>
        <end position="174"/>
    </location>
</feature>
<comment type="caution">
    <text evidence="2">The sequence shown here is derived from an EMBL/GenBank/DDBJ whole genome shotgun (WGS) entry which is preliminary data.</text>
</comment>
<dbReference type="InterPro" id="IPR010359">
    <property type="entry name" value="IrrE_HExxH"/>
</dbReference>
<dbReference type="InterPro" id="IPR052345">
    <property type="entry name" value="Rad_response_metalloprotease"/>
</dbReference>
<name>A0ABW1R5B7_9LACO</name>
<evidence type="ECO:0000259" key="1">
    <source>
        <dbReference type="Pfam" id="PF06114"/>
    </source>
</evidence>
<dbReference type="PANTHER" id="PTHR43236">
    <property type="entry name" value="ANTITOXIN HIGA1"/>
    <property type="match status" value="1"/>
</dbReference>
<gene>
    <name evidence="2" type="ORF">ACFP3T_07725</name>
</gene>
<dbReference type="PANTHER" id="PTHR43236:SF1">
    <property type="entry name" value="BLL7220 PROTEIN"/>
    <property type="match status" value="1"/>
</dbReference>